<gene>
    <name evidence="13" type="ORF">Poli38472_002112</name>
</gene>
<feature type="active site" evidence="10">
    <location>
        <position position="34"/>
    </location>
</feature>
<feature type="domain" description="Peptidase S26" evidence="12">
    <location>
        <begin position="11"/>
        <end position="101"/>
    </location>
</feature>
<dbReference type="OrthoDB" id="9996127at2759"/>
<comment type="similarity">
    <text evidence="2">Belongs to the peptidase S26 family. IMP2 subfamily.</text>
</comment>
<evidence type="ECO:0000256" key="5">
    <source>
        <dbReference type="ARBA" id="ARBA00022792"/>
    </source>
</evidence>
<evidence type="ECO:0000256" key="10">
    <source>
        <dbReference type="PIRSR" id="PIRSR600223-1"/>
    </source>
</evidence>
<feature type="transmembrane region" description="Helical" evidence="11">
    <location>
        <begin position="12"/>
        <end position="30"/>
    </location>
</feature>
<keyword evidence="14" id="KW-1185">Reference proteome</keyword>
<dbReference type="GO" id="GO:0006465">
    <property type="term" value="P:signal peptide processing"/>
    <property type="evidence" value="ECO:0007669"/>
    <property type="project" value="InterPro"/>
</dbReference>
<dbReference type="GO" id="GO:0042720">
    <property type="term" value="C:mitochondrial inner membrane peptidase complex"/>
    <property type="evidence" value="ECO:0007669"/>
    <property type="project" value="InterPro"/>
</dbReference>
<keyword evidence="5 11" id="KW-0999">Mitochondrion inner membrane</keyword>
<evidence type="ECO:0000256" key="9">
    <source>
        <dbReference type="ARBA" id="ARBA00023136"/>
    </source>
</evidence>
<dbReference type="AlphaFoldDB" id="A0A8K1CGM7"/>
<comment type="caution">
    <text evidence="13">The sequence shown here is derived from an EMBL/GenBank/DDBJ whole genome shotgun (WGS) entry which is preliminary data.</text>
</comment>
<protein>
    <recommendedName>
        <fullName evidence="11">Mitochondrial inner membrane protease subunit</fullName>
        <ecNumber evidence="11">3.4.21.-</ecNumber>
    </recommendedName>
</protein>
<dbReference type="GO" id="GO:0004252">
    <property type="term" value="F:serine-type endopeptidase activity"/>
    <property type="evidence" value="ECO:0007669"/>
    <property type="project" value="InterPro"/>
</dbReference>
<evidence type="ECO:0000256" key="2">
    <source>
        <dbReference type="ARBA" id="ARBA00007066"/>
    </source>
</evidence>
<dbReference type="InterPro" id="IPR000223">
    <property type="entry name" value="Pept_S26A_signal_pept_1"/>
</dbReference>
<dbReference type="EMBL" id="SPLM01000072">
    <property type="protein sequence ID" value="TMW63171.1"/>
    <property type="molecule type" value="Genomic_DNA"/>
</dbReference>
<reference evidence="13" key="1">
    <citation type="submission" date="2019-03" db="EMBL/GenBank/DDBJ databases">
        <title>Long read genome sequence of the mycoparasitic Pythium oligandrum ATCC 38472 isolated from sugarbeet rhizosphere.</title>
        <authorList>
            <person name="Gaulin E."/>
        </authorList>
    </citation>
    <scope>NUCLEOTIDE SEQUENCE</scope>
    <source>
        <strain evidence="13">ATCC 38472_TT</strain>
    </source>
</reference>
<dbReference type="Pfam" id="PF10502">
    <property type="entry name" value="Peptidase_S26"/>
    <property type="match status" value="1"/>
</dbReference>
<keyword evidence="6 11" id="KW-0378">Hydrolase</keyword>
<keyword evidence="3 11" id="KW-0645">Protease</keyword>
<evidence type="ECO:0000259" key="12">
    <source>
        <dbReference type="Pfam" id="PF10502"/>
    </source>
</evidence>
<dbReference type="InterPro" id="IPR037730">
    <property type="entry name" value="IMP2"/>
</dbReference>
<dbReference type="Proteomes" id="UP000794436">
    <property type="component" value="Unassembled WGS sequence"/>
</dbReference>
<name>A0A8K1CGM7_PYTOL</name>
<organism evidence="13 14">
    <name type="scientific">Pythium oligandrum</name>
    <name type="common">Mycoparasitic fungus</name>
    <dbReference type="NCBI Taxonomy" id="41045"/>
    <lineage>
        <taxon>Eukaryota</taxon>
        <taxon>Sar</taxon>
        <taxon>Stramenopiles</taxon>
        <taxon>Oomycota</taxon>
        <taxon>Peronosporomycetes</taxon>
        <taxon>Pythiales</taxon>
        <taxon>Pythiaceae</taxon>
        <taxon>Pythium</taxon>
    </lineage>
</organism>
<keyword evidence="7 11" id="KW-1133">Transmembrane helix</keyword>
<sequence length="164" mass="18187">MKPWQVAAKTALWLPVGVAINSLFVSVASIKGRSMQPALNEGVAQRDVIRDRVLLDKFSIQMRHRYRRGDVVVLASPEDPNEKLVKRLVAMEGDLIEDQGGKTLVIPQGKCWVEGDNSALSDGDSNKFGPVPLALIESRVLAVVWPLNQMKIVEQKVPEHRTIV</sequence>
<evidence type="ECO:0000256" key="7">
    <source>
        <dbReference type="ARBA" id="ARBA00022989"/>
    </source>
</evidence>
<evidence type="ECO:0000313" key="14">
    <source>
        <dbReference type="Proteomes" id="UP000794436"/>
    </source>
</evidence>
<dbReference type="Gene3D" id="2.10.109.10">
    <property type="entry name" value="Umud Fragment, subunit A"/>
    <property type="match status" value="1"/>
</dbReference>
<evidence type="ECO:0000256" key="1">
    <source>
        <dbReference type="ARBA" id="ARBA00004434"/>
    </source>
</evidence>
<evidence type="ECO:0000256" key="4">
    <source>
        <dbReference type="ARBA" id="ARBA00022692"/>
    </source>
</evidence>
<evidence type="ECO:0000313" key="13">
    <source>
        <dbReference type="EMBL" id="TMW63171.1"/>
    </source>
</evidence>
<evidence type="ECO:0000256" key="8">
    <source>
        <dbReference type="ARBA" id="ARBA00023128"/>
    </source>
</evidence>
<dbReference type="InterPro" id="IPR019533">
    <property type="entry name" value="Peptidase_S26"/>
</dbReference>
<dbReference type="NCBIfam" id="TIGR02227">
    <property type="entry name" value="sigpep_I_bact"/>
    <property type="match status" value="1"/>
</dbReference>
<feature type="active site" evidence="10">
    <location>
        <position position="86"/>
    </location>
</feature>
<evidence type="ECO:0000256" key="3">
    <source>
        <dbReference type="ARBA" id="ARBA00022670"/>
    </source>
</evidence>
<accession>A0A8K1CGM7</accession>
<dbReference type="EC" id="3.4.21.-" evidence="11"/>
<proteinExistence type="inferred from homology"/>
<dbReference type="FunFam" id="2.10.109.10:FF:000005">
    <property type="entry name" value="Mitochondrial inner membrane protease subunit"/>
    <property type="match status" value="1"/>
</dbReference>
<dbReference type="PANTHER" id="PTHR46041">
    <property type="entry name" value="MITOCHONDRIAL INNER MEMBRANE PROTEASE SUBUNIT 2"/>
    <property type="match status" value="1"/>
</dbReference>
<keyword evidence="4 11" id="KW-0812">Transmembrane</keyword>
<dbReference type="PRINTS" id="PR00727">
    <property type="entry name" value="LEADERPTASE"/>
</dbReference>
<comment type="subcellular location">
    <subcellularLocation>
        <location evidence="1">Mitochondrion inner membrane</location>
        <topology evidence="1">Single-pass membrane protein</topology>
    </subcellularLocation>
</comment>
<keyword evidence="9 11" id="KW-0472">Membrane</keyword>
<dbReference type="SUPFAM" id="SSF51306">
    <property type="entry name" value="LexA/Signal peptidase"/>
    <property type="match status" value="1"/>
</dbReference>
<dbReference type="InterPro" id="IPR036286">
    <property type="entry name" value="LexA/Signal_pep-like_sf"/>
</dbReference>
<dbReference type="CDD" id="cd06530">
    <property type="entry name" value="S26_SPase_I"/>
    <property type="match status" value="1"/>
</dbReference>
<evidence type="ECO:0000256" key="6">
    <source>
        <dbReference type="ARBA" id="ARBA00022801"/>
    </source>
</evidence>
<dbReference type="GO" id="GO:0006627">
    <property type="term" value="P:protein processing involved in protein targeting to mitochondrion"/>
    <property type="evidence" value="ECO:0007669"/>
    <property type="project" value="InterPro"/>
</dbReference>
<dbReference type="PANTHER" id="PTHR46041:SF2">
    <property type="entry name" value="MITOCHONDRIAL INNER MEMBRANE PROTEASE SUBUNIT 2"/>
    <property type="match status" value="1"/>
</dbReference>
<keyword evidence="8 11" id="KW-0496">Mitochondrion</keyword>
<evidence type="ECO:0000256" key="11">
    <source>
        <dbReference type="RuleBase" id="RU362041"/>
    </source>
</evidence>